<dbReference type="EMBL" id="AEQV01000253">
    <property type="protein sequence ID" value="EGD07069.1"/>
    <property type="molecule type" value="Genomic_DNA"/>
</dbReference>
<dbReference type="AlphaFoldDB" id="F0BKD9"/>
<reference evidence="2 3" key="1">
    <citation type="journal article" date="2011" name="BMC Genomics">
        <title>Comparative genomics reveals diversity among xanthomonads infecting tomato and pepper.</title>
        <authorList>
            <person name="Potnis N."/>
            <person name="Krasileva K."/>
            <person name="Chow V."/>
            <person name="Almeida N.F."/>
            <person name="Patil P.B."/>
            <person name="Ryan R.P."/>
            <person name="Sharlach M."/>
            <person name="Behlau F."/>
            <person name="Dow J.M."/>
            <person name="Momol M.T."/>
            <person name="White F.F."/>
            <person name="Preston J.F."/>
            <person name="Vinatzer B.A."/>
            <person name="Koebnik R."/>
            <person name="Setubal J.C."/>
            <person name="Norman D.J."/>
            <person name="Staskawicz B.J."/>
            <person name="Jones J.B."/>
        </authorList>
    </citation>
    <scope>NUCLEOTIDE SEQUENCE [LARGE SCALE GENOMIC DNA]</scope>
    <source>
        <strain evidence="2 3">ATCC 35937</strain>
    </source>
</reference>
<organism evidence="2 3">
    <name type="scientific">Xanthomonas vesicatoria ATCC 35937</name>
    <dbReference type="NCBI Taxonomy" id="925775"/>
    <lineage>
        <taxon>Bacteria</taxon>
        <taxon>Pseudomonadati</taxon>
        <taxon>Pseudomonadota</taxon>
        <taxon>Gammaproteobacteria</taxon>
        <taxon>Lysobacterales</taxon>
        <taxon>Lysobacteraceae</taxon>
        <taxon>Xanthomonas</taxon>
    </lineage>
</organism>
<evidence type="ECO:0000313" key="3">
    <source>
        <dbReference type="Proteomes" id="UP000003299"/>
    </source>
</evidence>
<protein>
    <submittedName>
        <fullName evidence="2">Uncharacterized protein</fullName>
    </submittedName>
</protein>
<dbReference type="Proteomes" id="UP000003299">
    <property type="component" value="Unassembled WGS sequence"/>
</dbReference>
<name>F0BKD9_9XANT</name>
<feature type="transmembrane region" description="Helical" evidence="1">
    <location>
        <begin position="15"/>
        <end position="37"/>
    </location>
</feature>
<comment type="caution">
    <text evidence="2">The sequence shown here is derived from an EMBL/GenBank/DDBJ whole genome shotgun (WGS) entry which is preliminary data.</text>
</comment>
<keyword evidence="1" id="KW-0472">Membrane</keyword>
<evidence type="ECO:0000256" key="1">
    <source>
        <dbReference type="SAM" id="Phobius"/>
    </source>
</evidence>
<evidence type="ECO:0000313" key="2">
    <source>
        <dbReference type="EMBL" id="EGD07069.1"/>
    </source>
</evidence>
<gene>
    <name evidence="2" type="ORF">XVE_4753</name>
</gene>
<keyword evidence="1" id="KW-1133">Transmembrane helix</keyword>
<proteinExistence type="predicted"/>
<sequence>MTPVALYSPDPARGWLPWAWLTPILMILFNAVPVLALDG</sequence>
<keyword evidence="1" id="KW-0812">Transmembrane</keyword>
<accession>F0BKD9</accession>